<evidence type="ECO:0000256" key="1">
    <source>
        <dbReference type="SAM" id="Phobius"/>
    </source>
</evidence>
<evidence type="ECO:0000313" key="3">
    <source>
        <dbReference type="Proteomes" id="UP000235145"/>
    </source>
</evidence>
<dbReference type="Proteomes" id="UP000235145">
    <property type="component" value="Unassembled WGS sequence"/>
</dbReference>
<gene>
    <name evidence="2" type="ORF">LSAT_V11C900487620</name>
</gene>
<keyword evidence="1" id="KW-1133">Transmembrane helix</keyword>
<keyword evidence="1" id="KW-0812">Transmembrane</keyword>
<proteinExistence type="predicted"/>
<dbReference type="AlphaFoldDB" id="A0A9R1UFC7"/>
<keyword evidence="3" id="KW-1185">Reference proteome</keyword>
<comment type="caution">
    <text evidence="2">The sequence shown here is derived from an EMBL/GenBank/DDBJ whole genome shotgun (WGS) entry which is preliminary data.</text>
</comment>
<sequence length="170" mass="19224">MFSLGPYCLFLLHAWSLLFVFVTRLVPILAKKTIIYIEKNGGVVLTNDSSKSQTLSSNKFNNVAGDNQNVNQNIYKDKRKQRKYYLDNKRSIKNCTTPNAYMDCVEQCFKSTSNYTTTTPLSNMTNVLTFILSVLGNRQYSILSNEMTNTSSSAVTRDNSINLSLTNKKS</sequence>
<name>A0A9R1UFC7_LACSA</name>
<reference evidence="2 3" key="1">
    <citation type="journal article" date="2017" name="Nat. Commun.">
        <title>Genome assembly with in vitro proximity ligation data and whole-genome triplication in lettuce.</title>
        <authorList>
            <person name="Reyes-Chin-Wo S."/>
            <person name="Wang Z."/>
            <person name="Yang X."/>
            <person name="Kozik A."/>
            <person name="Arikit S."/>
            <person name="Song C."/>
            <person name="Xia L."/>
            <person name="Froenicke L."/>
            <person name="Lavelle D.O."/>
            <person name="Truco M.J."/>
            <person name="Xia R."/>
            <person name="Zhu S."/>
            <person name="Xu C."/>
            <person name="Xu H."/>
            <person name="Xu X."/>
            <person name="Cox K."/>
            <person name="Korf I."/>
            <person name="Meyers B.C."/>
            <person name="Michelmore R.W."/>
        </authorList>
    </citation>
    <scope>NUCLEOTIDE SEQUENCE [LARGE SCALE GENOMIC DNA]</scope>
    <source>
        <strain evidence="3">cv. Salinas</strain>
        <tissue evidence="2">Seedlings</tissue>
    </source>
</reference>
<evidence type="ECO:0000313" key="2">
    <source>
        <dbReference type="EMBL" id="KAJ0186102.1"/>
    </source>
</evidence>
<keyword evidence="1" id="KW-0472">Membrane</keyword>
<dbReference type="EMBL" id="NBSK02000009">
    <property type="protein sequence ID" value="KAJ0186102.1"/>
    <property type="molecule type" value="Genomic_DNA"/>
</dbReference>
<feature type="transmembrane region" description="Helical" evidence="1">
    <location>
        <begin position="12"/>
        <end position="30"/>
    </location>
</feature>
<organism evidence="2 3">
    <name type="scientific">Lactuca sativa</name>
    <name type="common">Garden lettuce</name>
    <dbReference type="NCBI Taxonomy" id="4236"/>
    <lineage>
        <taxon>Eukaryota</taxon>
        <taxon>Viridiplantae</taxon>
        <taxon>Streptophyta</taxon>
        <taxon>Embryophyta</taxon>
        <taxon>Tracheophyta</taxon>
        <taxon>Spermatophyta</taxon>
        <taxon>Magnoliopsida</taxon>
        <taxon>eudicotyledons</taxon>
        <taxon>Gunneridae</taxon>
        <taxon>Pentapetalae</taxon>
        <taxon>asterids</taxon>
        <taxon>campanulids</taxon>
        <taxon>Asterales</taxon>
        <taxon>Asteraceae</taxon>
        <taxon>Cichorioideae</taxon>
        <taxon>Cichorieae</taxon>
        <taxon>Lactucinae</taxon>
        <taxon>Lactuca</taxon>
    </lineage>
</organism>
<protein>
    <submittedName>
        <fullName evidence="2">Uncharacterized protein</fullName>
    </submittedName>
</protein>
<accession>A0A9R1UFC7</accession>